<protein>
    <submittedName>
        <fullName evidence="1">Uncharacterized protein</fullName>
    </submittedName>
</protein>
<reference evidence="1 2" key="1">
    <citation type="submission" date="2019-03" db="EMBL/GenBank/DDBJ databases">
        <title>Genomics of glacier-inhabiting Cryobacterium strains.</title>
        <authorList>
            <person name="Liu Q."/>
            <person name="Xin Y.-H."/>
        </authorList>
    </citation>
    <scope>NUCLEOTIDE SEQUENCE [LARGE SCALE GENOMIC DNA]</scope>
    <source>
        <strain evidence="1 2">CGMCC 1.10440</strain>
    </source>
</reference>
<comment type="caution">
    <text evidence="1">The sequence shown here is derived from an EMBL/GenBank/DDBJ whole genome shotgun (WGS) entry which is preliminary data.</text>
</comment>
<dbReference type="EMBL" id="SOFI01000003">
    <property type="protein sequence ID" value="TFB79287.1"/>
    <property type="molecule type" value="Genomic_DNA"/>
</dbReference>
<dbReference type="RefSeq" id="WP_104095164.1">
    <property type="nucleotide sequence ID" value="NZ_JACHBP010000001.1"/>
</dbReference>
<evidence type="ECO:0000313" key="1">
    <source>
        <dbReference type="EMBL" id="TFB79287.1"/>
    </source>
</evidence>
<accession>A0A4R8VBS3</accession>
<dbReference type="AlphaFoldDB" id="A0A4R8VBS3"/>
<dbReference type="Proteomes" id="UP000298488">
    <property type="component" value="Unassembled WGS sequence"/>
</dbReference>
<evidence type="ECO:0000313" key="2">
    <source>
        <dbReference type="Proteomes" id="UP000298488"/>
    </source>
</evidence>
<keyword evidence="2" id="KW-1185">Reference proteome</keyword>
<sequence length="121" mass="13612">MPEAPRERPEHAVVLHELDGHIRARPRQVFDAIAQRFHPGENAQSAFTADPAAWLVIVQGGWWYRAEYRVIPDDTGSRVEHALVNVAESGQRLGRLAGRRVIENTPAEFARLLASLRAELE</sequence>
<gene>
    <name evidence="1" type="ORF">E3N84_03995</name>
</gene>
<name>A0A4R8VBS3_9MICO</name>
<proteinExistence type="predicted"/>
<dbReference type="OrthoDB" id="2590919at2"/>
<organism evidence="1 2">
    <name type="scientific">Terrimesophilobacter mesophilus</name>
    <dbReference type="NCBI Taxonomy" id="433647"/>
    <lineage>
        <taxon>Bacteria</taxon>
        <taxon>Bacillati</taxon>
        <taxon>Actinomycetota</taxon>
        <taxon>Actinomycetes</taxon>
        <taxon>Micrococcales</taxon>
        <taxon>Microbacteriaceae</taxon>
        <taxon>Terrimesophilobacter</taxon>
    </lineage>
</organism>